<proteinExistence type="predicted"/>
<evidence type="ECO:0000313" key="1">
    <source>
        <dbReference type="EMBL" id="PKU79449.1"/>
    </source>
</evidence>
<reference evidence="1 2" key="2">
    <citation type="journal article" date="2017" name="Nature">
        <title>The Apostasia genome and the evolution of orchids.</title>
        <authorList>
            <person name="Zhang G.Q."/>
            <person name="Liu K.W."/>
            <person name="Li Z."/>
            <person name="Lohaus R."/>
            <person name="Hsiao Y.Y."/>
            <person name="Niu S.C."/>
            <person name="Wang J.Y."/>
            <person name="Lin Y.C."/>
            <person name="Xu Q."/>
            <person name="Chen L.J."/>
            <person name="Yoshida K."/>
            <person name="Fujiwara S."/>
            <person name="Wang Z.W."/>
            <person name="Zhang Y.Q."/>
            <person name="Mitsuda N."/>
            <person name="Wang M."/>
            <person name="Liu G.H."/>
            <person name="Pecoraro L."/>
            <person name="Huang H.X."/>
            <person name="Xiao X.J."/>
            <person name="Lin M."/>
            <person name="Wu X.Y."/>
            <person name="Wu W.L."/>
            <person name="Chen Y.Y."/>
            <person name="Chang S.B."/>
            <person name="Sakamoto S."/>
            <person name="Ohme-Takagi M."/>
            <person name="Yagi M."/>
            <person name="Zeng S.J."/>
            <person name="Shen C.Y."/>
            <person name="Yeh C.M."/>
            <person name="Luo Y.B."/>
            <person name="Tsai W.C."/>
            <person name="Van de Peer Y."/>
            <person name="Liu Z.J."/>
        </authorList>
    </citation>
    <scope>NUCLEOTIDE SEQUENCE [LARGE SCALE GENOMIC DNA]</scope>
    <source>
        <tissue evidence="1">The whole plant</tissue>
    </source>
</reference>
<dbReference type="Proteomes" id="UP000233837">
    <property type="component" value="Unassembled WGS sequence"/>
</dbReference>
<organism evidence="1 2">
    <name type="scientific">Dendrobium catenatum</name>
    <dbReference type="NCBI Taxonomy" id="906689"/>
    <lineage>
        <taxon>Eukaryota</taxon>
        <taxon>Viridiplantae</taxon>
        <taxon>Streptophyta</taxon>
        <taxon>Embryophyta</taxon>
        <taxon>Tracheophyta</taxon>
        <taxon>Spermatophyta</taxon>
        <taxon>Magnoliopsida</taxon>
        <taxon>Liliopsida</taxon>
        <taxon>Asparagales</taxon>
        <taxon>Orchidaceae</taxon>
        <taxon>Epidendroideae</taxon>
        <taxon>Malaxideae</taxon>
        <taxon>Dendrobiinae</taxon>
        <taxon>Dendrobium</taxon>
    </lineage>
</organism>
<evidence type="ECO:0000313" key="2">
    <source>
        <dbReference type="Proteomes" id="UP000233837"/>
    </source>
</evidence>
<sequence>MSDESIWRIKNVRHVSYLKRSLVSMSQLVNLGHVTLFIGDTWKMTKGEMVLAHGSIEGTIYVIMEEQILLEW</sequence>
<reference evidence="1 2" key="1">
    <citation type="journal article" date="2016" name="Sci. Rep.">
        <title>The Dendrobium catenatum Lindl. genome sequence provides insights into polysaccharide synthase, floral development and adaptive evolution.</title>
        <authorList>
            <person name="Zhang G.Q."/>
            <person name="Xu Q."/>
            <person name="Bian C."/>
            <person name="Tsai W.C."/>
            <person name="Yeh C.M."/>
            <person name="Liu K.W."/>
            <person name="Yoshida K."/>
            <person name="Zhang L.S."/>
            <person name="Chang S.B."/>
            <person name="Chen F."/>
            <person name="Shi Y."/>
            <person name="Su Y.Y."/>
            <person name="Zhang Y.Q."/>
            <person name="Chen L.J."/>
            <person name="Yin Y."/>
            <person name="Lin M."/>
            <person name="Huang H."/>
            <person name="Deng H."/>
            <person name="Wang Z.W."/>
            <person name="Zhu S.L."/>
            <person name="Zhao X."/>
            <person name="Deng C."/>
            <person name="Niu S.C."/>
            <person name="Huang J."/>
            <person name="Wang M."/>
            <person name="Liu G.H."/>
            <person name="Yang H.J."/>
            <person name="Xiao X.J."/>
            <person name="Hsiao Y.Y."/>
            <person name="Wu W.L."/>
            <person name="Chen Y.Y."/>
            <person name="Mitsuda N."/>
            <person name="Ohme-Takagi M."/>
            <person name="Luo Y.B."/>
            <person name="Van de Peer Y."/>
            <person name="Liu Z.J."/>
        </authorList>
    </citation>
    <scope>NUCLEOTIDE SEQUENCE [LARGE SCALE GENOMIC DNA]</scope>
    <source>
        <tissue evidence="1">The whole plant</tissue>
    </source>
</reference>
<gene>
    <name evidence="1" type="ORF">MA16_Dca000794</name>
</gene>
<name>A0A2I0WUV3_9ASPA</name>
<dbReference type="EMBL" id="KZ502442">
    <property type="protein sequence ID" value="PKU79449.1"/>
    <property type="molecule type" value="Genomic_DNA"/>
</dbReference>
<keyword evidence="2" id="KW-1185">Reference proteome</keyword>
<accession>A0A2I0WUV3</accession>
<dbReference type="AlphaFoldDB" id="A0A2I0WUV3"/>
<protein>
    <submittedName>
        <fullName evidence="1">Retrovirus-related Pol polyprotein from transposon TNT 1-94</fullName>
    </submittedName>
</protein>